<evidence type="ECO:0000313" key="2">
    <source>
        <dbReference type="EMBL" id="MBX7483652.1"/>
    </source>
</evidence>
<gene>
    <name evidence="2" type="ORF">K3174_14040</name>
</gene>
<protein>
    <submittedName>
        <fullName evidence="2">Uncharacterized protein</fullName>
    </submittedName>
</protein>
<keyword evidence="1" id="KW-0812">Transmembrane</keyword>
<sequence>MNASANTIVGSNSASGSTNGIRIGWWFSAAVTGMLIWAILFSLVGLLN</sequence>
<comment type="caution">
    <text evidence="2">The sequence shown here is derived from an EMBL/GenBank/DDBJ whole genome shotgun (WGS) entry which is preliminary data.</text>
</comment>
<evidence type="ECO:0000256" key="1">
    <source>
        <dbReference type="SAM" id="Phobius"/>
    </source>
</evidence>
<feature type="transmembrane region" description="Helical" evidence="1">
    <location>
        <begin position="23"/>
        <end position="47"/>
    </location>
</feature>
<accession>A0ABS7J8I6</accession>
<keyword evidence="3" id="KW-1185">Reference proteome</keyword>
<dbReference type="RefSeq" id="WP_221559678.1">
    <property type="nucleotide sequence ID" value="NZ_JAIGNO010000011.1"/>
</dbReference>
<organism evidence="2 3">
    <name type="scientific">Qipengyuania qiaonensis</name>
    <dbReference type="NCBI Taxonomy" id="2867240"/>
    <lineage>
        <taxon>Bacteria</taxon>
        <taxon>Pseudomonadati</taxon>
        <taxon>Pseudomonadota</taxon>
        <taxon>Alphaproteobacteria</taxon>
        <taxon>Sphingomonadales</taxon>
        <taxon>Erythrobacteraceae</taxon>
        <taxon>Qipengyuania</taxon>
    </lineage>
</organism>
<evidence type="ECO:0000313" key="3">
    <source>
        <dbReference type="Proteomes" id="UP000755104"/>
    </source>
</evidence>
<proteinExistence type="predicted"/>
<dbReference type="Proteomes" id="UP000755104">
    <property type="component" value="Unassembled WGS sequence"/>
</dbReference>
<keyword evidence="1" id="KW-0472">Membrane</keyword>
<dbReference type="EMBL" id="JAIGNO010000011">
    <property type="protein sequence ID" value="MBX7483652.1"/>
    <property type="molecule type" value="Genomic_DNA"/>
</dbReference>
<name>A0ABS7J8I6_9SPHN</name>
<reference evidence="2 3" key="1">
    <citation type="submission" date="2021-08" db="EMBL/GenBank/DDBJ databases">
        <title>Comparative Genomics Analysis of the Genus Qipengyuania Reveals Extensive Genetic Diversity and Metabolic Versatility, Including the Description of Fifteen Novel Species.</title>
        <authorList>
            <person name="Liu Y."/>
        </authorList>
    </citation>
    <scope>NUCLEOTIDE SEQUENCE [LARGE SCALE GENOMIC DNA]</scope>
    <source>
        <strain evidence="2 3">6D47A</strain>
    </source>
</reference>
<keyword evidence="1" id="KW-1133">Transmembrane helix</keyword>